<accession>E4RY35</accession>
<dbReference type="EMBL" id="CP002305">
    <property type="protein sequence ID" value="ADQ16363.1"/>
    <property type="molecule type" value="Genomic_DNA"/>
</dbReference>
<evidence type="ECO:0000256" key="3">
    <source>
        <dbReference type="ARBA" id="ARBA00022692"/>
    </source>
</evidence>
<feature type="transmembrane region" description="Helical" evidence="6">
    <location>
        <begin position="233"/>
        <end position="253"/>
    </location>
</feature>
<feature type="transmembrane region" description="Helical" evidence="6">
    <location>
        <begin position="113"/>
        <end position="133"/>
    </location>
</feature>
<dbReference type="STRING" id="649349.Lbys_0600"/>
<dbReference type="AlphaFoldDB" id="E4RY35"/>
<evidence type="ECO:0000256" key="6">
    <source>
        <dbReference type="SAM" id="Phobius"/>
    </source>
</evidence>
<feature type="transmembrane region" description="Helical" evidence="6">
    <location>
        <begin position="200"/>
        <end position="221"/>
    </location>
</feature>
<protein>
    <submittedName>
        <fullName evidence="7">Ribonuclease BN</fullName>
    </submittedName>
</protein>
<dbReference type="PIRSF" id="PIRSF035875">
    <property type="entry name" value="RNase_BN"/>
    <property type="match status" value="1"/>
</dbReference>
<keyword evidence="8" id="KW-1185">Reference proteome</keyword>
<proteinExistence type="predicted"/>
<reference key="1">
    <citation type="submission" date="2010-11" db="EMBL/GenBank/DDBJ databases">
        <title>The complete genome of Leadbetterella byssophila DSM 17132.</title>
        <authorList>
            <consortium name="US DOE Joint Genome Institute (JGI-PGF)"/>
            <person name="Lucas S."/>
            <person name="Copeland A."/>
            <person name="Lapidus A."/>
            <person name="Glavina del Rio T."/>
            <person name="Dalin E."/>
            <person name="Tice H."/>
            <person name="Bruce D."/>
            <person name="Goodwin L."/>
            <person name="Pitluck S."/>
            <person name="Kyrpides N."/>
            <person name="Mavromatis K."/>
            <person name="Ivanova N."/>
            <person name="Teshima H."/>
            <person name="Brettin T."/>
            <person name="Detter J.C."/>
            <person name="Han C."/>
            <person name="Tapia R."/>
            <person name="Land M."/>
            <person name="Hauser L."/>
            <person name="Markowitz V."/>
            <person name="Cheng J.-F."/>
            <person name="Hugenholtz P."/>
            <person name="Woyke T."/>
            <person name="Wu D."/>
            <person name="Tindall B."/>
            <person name="Pomrenke H.G."/>
            <person name="Brambilla E."/>
            <person name="Klenk H.-P."/>
            <person name="Eisen J.A."/>
        </authorList>
    </citation>
    <scope>NUCLEOTIDE SEQUENCE [LARGE SCALE GENOMIC DNA]</scope>
    <source>
        <strain>DSM 17132</strain>
    </source>
</reference>
<dbReference type="KEGG" id="lby:Lbys_0600"/>
<keyword evidence="5 6" id="KW-0472">Membrane</keyword>
<feature type="transmembrane region" description="Helical" evidence="6">
    <location>
        <begin position="51"/>
        <end position="73"/>
    </location>
</feature>
<dbReference type="Pfam" id="PF03631">
    <property type="entry name" value="Virul_fac_BrkB"/>
    <property type="match status" value="1"/>
</dbReference>
<organism evidence="7 8">
    <name type="scientific">Leadbetterella byssophila (strain DSM 17132 / JCM 16389 / KACC 11308 / NBRC 106382 / 4M15)</name>
    <dbReference type="NCBI Taxonomy" id="649349"/>
    <lineage>
        <taxon>Bacteria</taxon>
        <taxon>Pseudomonadati</taxon>
        <taxon>Bacteroidota</taxon>
        <taxon>Cytophagia</taxon>
        <taxon>Cytophagales</taxon>
        <taxon>Leadbetterellaceae</taxon>
        <taxon>Leadbetterella</taxon>
    </lineage>
</organism>
<evidence type="ECO:0000256" key="1">
    <source>
        <dbReference type="ARBA" id="ARBA00004651"/>
    </source>
</evidence>
<dbReference type="GO" id="GO:0005886">
    <property type="term" value="C:plasma membrane"/>
    <property type="evidence" value="ECO:0007669"/>
    <property type="project" value="UniProtKB-SubCell"/>
</dbReference>
<dbReference type="RefSeq" id="WP_013407415.1">
    <property type="nucleotide sequence ID" value="NC_014655.1"/>
</dbReference>
<dbReference type="HOGENOM" id="CLU_045539_4_2_10"/>
<feature type="transmembrane region" description="Helical" evidence="6">
    <location>
        <begin position="154"/>
        <end position="180"/>
    </location>
</feature>
<evidence type="ECO:0000313" key="7">
    <source>
        <dbReference type="EMBL" id="ADQ16363.1"/>
    </source>
</evidence>
<dbReference type="NCBIfam" id="TIGR00765">
    <property type="entry name" value="yihY_not_rbn"/>
    <property type="match status" value="1"/>
</dbReference>
<gene>
    <name evidence="7" type="ordered locus">Lbys_0600</name>
</gene>
<dbReference type="Proteomes" id="UP000007435">
    <property type="component" value="Chromosome"/>
</dbReference>
<keyword evidence="2" id="KW-1003">Cell membrane</keyword>
<dbReference type="PANTHER" id="PTHR30213">
    <property type="entry name" value="INNER MEMBRANE PROTEIN YHJD"/>
    <property type="match status" value="1"/>
</dbReference>
<sequence length="304" mass="34744">MLKKIKKILRPLKNYLDTVYPFGSVISVYRFLQIIWNNIITFDLDQRATSVAFSFLLAVFPGILFLFTLIPYIPIDHLDIQIMDFSRNLMPEGLYDVVAQTIYEIISRPRGDILSFGFFFSLYAATNGINSLTNAFNGALEKKKDRGFMRSRGTAALVLVLLVTVLVISVVILIAGKIVLNYIARAGILDDQINIWGIRTLGYLSIFFIFYFGIACLYYFAPAMDKKIRFFNFGAFFSSVLSILATNLFSYYLENFSSYNKLYGSIGTLIAIMVWTYLICLILILGFEINVDLRAEKYKIKNQE</sequence>
<evidence type="ECO:0000256" key="5">
    <source>
        <dbReference type="ARBA" id="ARBA00023136"/>
    </source>
</evidence>
<dbReference type="PANTHER" id="PTHR30213:SF0">
    <property type="entry name" value="UPF0761 MEMBRANE PROTEIN YIHY"/>
    <property type="match status" value="1"/>
</dbReference>
<dbReference type="eggNOG" id="COG1295">
    <property type="taxonomic scope" value="Bacteria"/>
</dbReference>
<name>E4RY35_LEAB4</name>
<dbReference type="InterPro" id="IPR017039">
    <property type="entry name" value="Virul_fac_BrkB"/>
</dbReference>
<comment type="subcellular location">
    <subcellularLocation>
        <location evidence="1">Cell membrane</location>
        <topology evidence="1">Multi-pass membrane protein</topology>
    </subcellularLocation>
</comment>
<keyword evidence="4 6" id="KW-1133">Transmembrane helix</keyword>
<reference evidence="7 8" key="2">
    <citation type="journal article" date="2011" name="Stand. Genomic Sci.">
        <title>Complete genome sequence of Leadbetterella byssophila type strain (4M15).</title>
        <authorList>
            <person name="Abt B."/>
            <person name="Teshima H."/>
            <person name="Lucas S."/>
            <person name="Lapidus A."/>
            <person name="Del Rio T.G."/>
            <person name="Nolan M."/>
            <person name="Tice H."/>
            <person name="Cheng J.F."/>
            <person name="Pitluck S."/>
            <person name="Liolios K."/>
            <person name="Pagani I."/>
            <person name="Ivanova N."/>
            <person name="Mavromatis K."/>
            <person name="Pati A."/>
            <person name="Tapia R."/>
            <person name="Han C."/>
            <person name="Goodwin L."/>
            <person name="Chen A."/>
            <person name="Palaniappan K."/>
            <person name="Land M."/>
            <person name="Hauser L."/>
            <person name="Chang Y.J."/>
            <person name="Jeffries C.D."/>
            <person name="Rohde M."/>
            <person name="Goker M."/>
            <person name="Tindall B.J."/>
            <person name="Detter J.C."/>
            <person name="Woyke T."/>
            <person name="Bristow J."/>
            <person name="Eisen J.A."/>
            <person name="Markowitz V."/>
            <person name="Hugenholtz P."/>
            <person name="Klenk H.P."/>
            <person name="Kyrpides N.C."/>
        </authorList>
    </citation>
    <scope>NUCLEOTIDE SEQUENCE [LARGE SCALE GENOMIC DNA]</scope>
    <source>
        <strain evidence="8">DSM 17132 / JCM 16389 / KACC 11308 / NBRC 106382 / 4M15</strain>
    </source>
</reference>
<evidence type="ECO:0000256" key="4">
    <source>
        <dbReference type="ARBA" id="ARBA00022989"/>
    </source>
</evidence>
<evidence type="ECO:0000313" key="8">
    <source>
        <dbReference type="Proteomes" id="UP000007435"/>
    </source>
</evidence>
<keyword evidence="3 6" id="KW-0812">Transmembrane</keyword>
<evidence type="ECO:0000256" key="2">
    <source>
        <dbReference type="ARBA" id="ARBA00022475"/>
    </source>
</evidence>
<feature type="transmembrane region" description="Helical" evidence="6">
    <location>
        <begin position="265"/>
        <end position="287"/>
    </location>
</feature>